<keyword evidence="2" id="KW-0732">Signal</keyword>
<evidence type="ECO:0000256" key="1">
    <source>
        <dbReference type="SAM" id="MobiDB-lite"/>
    </source>
</evidence>
<dbReference type="EMBL" id="JBHMEI010000078">
    <property type="protein sequence ID" value="MFB9208416.1"/>
    <property type="molecule type" value="Genomic_DNA"/>
</dbReference>
<dbReference type="Proteomes" id="UP001589647">
    <property type="component" value="Unassembled WGS sequence"/>
</dbReference>
<evidence type="ECO:0000313" key="4">
    <source>
        <dbReference type="Proteomes" id="UP001589647"/>
    </source>
</evidence>
<accession>A0ABV5IV25</accession>
<feature type="compositionally biased region" description="Low complexity" evidence="1">
    <location>
        <begin position="38"/>
        <end position="54"/>
    </location>
</feature>
<reference evidence="3 4" key="1">
    <citation type="submission" date="2024-09" db="EMBL/GenBank/DDBJ databases">
        <authorList>
            <person name="Sun Q."/>
            <person name="Mori K."/>
        </authorList>
    </citation>
    <scope>NUCLEOTIDE SEQUENCE [LARGE SCALE GENOMIC DNA]</scope>
    <source>
        <strain evidence="3 4">CCM 3426</strain>
    </source>
</reference>
<proteinExistence type="predicted"/>
<keyword evidence="4" id="KW-1185">Reference proteome</keyword>
<comment type="caution">
    <text evidence="3">The sequence shown here is derived from an EMBL/GenBank/DDBJ whole genome shotgun (WGS) entry which is preliminary data.</text>
</comment>
<organism evidence="3 4">
    <name type="scientific">Nonomuraea spiralis</name>
    <dbReference type="NCBI Taxonomy" id="46182"/>
    <lineage>
        <taxon>Bacteria</taxon>
        <taxon>Bacillati</taxon>
        <taxon>Actinomycetota</taxon>
        <taxon>Actinomycetes</taxon>
        <taxon>Streptosporangiales</taxon>
        <taxon>Streptosporangiaceae</taxon>
        <taxon>Nonomuraea</taxon>
    </lineage>
</organism>
<feature type="region of interest" description="Disordered" evidence="1">
    <location>
        <begin position="38"/>
        <end position="83"/>
    </location>
</feature>
<evidence type="ECO:0000256" key="2">
    <source>
        <dbReference type="SAM" id="SignalP"/>
    </source>
</evidence>
<evidence type="ECO:0000313" key="3">
    <source>
        <dbReference type="EMBL" id="MFB9208416.1"/>
    </source>
</evidence>
<feature type="signal peptide" evidence="2">
    <location>
        <begin position="1"/>
        <end position="29"/>
    </location>
</feature>
<protein>
    <submittedName>
        <fullName evidence="3">Uncharacterized protein</fullName>
    </submittedName>
</protein>
<feature type="chain" id="PRO_5046201093" evidence="2">
    <location>
        <begin position="30"/>
        <end position="83"/>
    </location>
</feature>
<feature type="compositionally biased region" description="Basic and acidic residues" evidence="1">
    <location>
        <begin position="61"/>
        <end position="70"/>
    </location>
</feature>
<sequence length="83" mass="7965">MKIRTMLVGAGAALALAAGLAGLSGTASAEPRKPAVVPAAAPSAVPSAAPSAAPSPAPAEGRPEVERTAGPKEPVAVKPRYTG</sequence>
<dbReference type="RefSeq" id="WP_189647485.1">
    <property type="nucleotide sequence ID" value="NZ_BMRC01000005.1"/>
</dbReference>
<gene>
    <name evidence="3" type="ORF">ACFFV7_45055</name>
</gene>
<name>A0ABV5IV25_9ACTN</name>